<name>A0A238J0K7_9RHOB</name>
<dbReference type="EMBL" id="FXXQ01000006">
    <property type="protein sequence ID" value="SMX23853.1"/>
    <property type="molecule type" value="Genomic_DNA"/>
</dbReference>
<evidence type="ECO:0000313" key="2">
    <source>
        <dbReference type="EMBL" id="SMX23853.1"/>
    </source>
</evidence>
<keyword evidence="1" id="KW-1133">Transmembrane helix</keyword>
<accession>A0A238J0K7</accession>
<organism evidence="2 3">
    <name type="scientific">Boseongicola aestuarii</name>
    <dbReference type="NCBI Taxonomy" id="1470561"/>
    <lineage>
        <taxon>Bacteria</taxon>
        <taxon>Pseudomonadati</taxon>
        <taxon>Pseudomonadota</taxon>
        <taxon>Alphaproteobacteria</taxon>
        <taxon>Rhodobacterales</taxon>
        <taxon>Paracoccaceae</taxon>
        <taxon>Boseongicola</taxon>
    </lineage>
</organism>
<keyword evidence="1" id="KW-0812">Transmembrane</keyword>
<dbReference type="OrthoDB" id="7362327at2"/>
<reference evidence="2 3" key="1">
    <citation type="submission" date="2017-05" db="EMBL/GenBank/DDBJ databases">
        <authorList>
            <person name="Song R."/>
            <person name="Chenine A.L."/>
            <person name="Ruprecht R.M."/>
        </authorList>
    </citation>
    <scope>NUCLEOTIDE SEQUENCE [LARGE SCALE GENOMIC DNA]</scope>
    <source>
        <strain evidence="2 3">CECT 8489</strain>
    </source>
</reference>
<evidence type="ECO:0008006" key="4">
    <source>
        <dbReference type="Google" id="ProtNLM"/>
    </source>
</evidence>
<keyword evidence="1" id="KW-0472">Membrane</keyword>
<evidence type="ECO:0000256" key="1">
    <source>
        <dbReference type="SAM" id="Phobius"/>
    </source>
</evidence>
<protein>
    <recommendedName>
        <fullName evidence="4">DUF3329 domain-containing protein</fullName>
    </recommendedName>
</protein>
<feature type="transmembrane region" description="Helical" evidence="1">
    <location>
        <begin position="47"/>
        <end position="66"/>
    </location>
</feature>
<evidence type="ECO:0000313" key="3">
    <source>
        <dbReference type="Proteomes" id="UP000201838"/>
    </source>
</evidence>
<dbReference type="Proteomes" id="UP000201838">
    <property type="component" value="Unassembled WGS sequence"/>
</dbReference>
<sequence>MPKENRSLLRAFDVQSRMFIPLWRRVAIVGVCGLWAILEWWSGNPGWALLFAAIGAYCAHQFFIAFNPPEDEGGS</sequence>
<dbReference type="RefSeq" id="WP_093973835.1">
    <property type="nucleotide sequence ID" value="NZ_FXXQ01000006.1"/>
</dbReference>
<feature type="transmembrane region" description="Helical" evidence="1">
    <location>
        <begin position="21"/>
        <end position="41"/>
    </location>
</feature>
<dbReference type="AlphaFoldDB" id="A0A238J0K7"/>
<proteinExistence type="predicted"/>
<keyword evidence="3" id="KW-1185">Reference proteome</keyword>
<gene>
    <name evidence="2" type="ORF">BOA8489_01966</name>
</gene>